<feature type="transmembrane region" description="Helical" evidence="1">
    <location>
        <begin position="170"/>
        <end position="192"/>
    </location>
</feature>
<keyword evidence="1" id="KW-0812">Transmembrane</keyword>
<keyword evidence="1" id="KW-0472">Membrane</keyword>
<comment type="caution">
    <text evidence="2">The sequence shown here is derived from an EMBL/GenBank/DDBJ whole genome shotgun (WGS) entry which is preliminary data.</text>
</comment>
<feature type="transmembrane region" description="Helical" evidence="1">
    <location>
        <begin position="29"/>
        <end position="50"/>
    </location>
</feature>
<feature type="transmembrane region" description="Helical" evidence="1">
    <location>
        <begin position="383"/>
        <end position="400"/>
    </location>
</feature>
<protein>
    <recommendedName>
        <fullName evidence="4">Oligosaccharide repeat unit polymerase</fullName>
    </recommendedName>
</protein>
<organism evidence="2 3">
    <name type="scientific">Roseibacillus ishigakijimensis</name>
    <dbReference type="NCBI Taxonomy" id="454146"/>
    <lineage>
        <taxon>Bacteria</taxon>
        <taxon>Pseudomonadati</taxon>
        <taxon>Verrucomicrobiota</taxon>
        <taxon>Verrucomicrobiia</taxon>
        <taxon>Verrucomicrobiales</taxon>
        <taxon>Verrucomicrobiaceae</taxon>
        <taxon>Roseibacillus</taxon>
    </lineage>
</organism>
<evidence type="ECO:0008006" key="4">
    <source>
        <dbReference type="Google" id="ProtNLM"/>
    </source>
</evidence>
<feature type="transmembrane region" description="Helical" evidence="1">
    <location>
        <begin position="412"/>
        <end position="432"/>
    </location>
</feature>
<dbReference type="Proteomes" id="UP000604083">
    <property type="component" value="Unassembled WGS sequence"/>
</dbReference>
<proteinExistence type="predicted"/>
<gene>
    <name evidence="2" type="ORF">JIN78_06165</name>
</gene>
<sequence length="438" mass="49678">MFILSAFLNFSICVTIFLVFLKYEKSFSVYSPLFAYLAFHLFVFILWPLISGAYGYSKIYDKMGISPNNSLLIRTHCATLVGLLFFTIGYYLVTAGRNWTRGSFEKKFPLDNSFSLLVIVLSLCFPLILYSIVYSVRAGHNVSFVDGKGIVEQGSGYLLDAQNMAIGMSLLLLLCRSSFKIGVSLLVVFIIGRMLQGYGRQMLLFAILVPIVFYFLRKRIRFPSTRVGLVIVLSVLLVYPAFVALGAFRDGGKVLLGLKDESSYAEFRRKDGVDYRDNQDFANFQYLTYIIDTVPDLSGDYSYGIQHLMVFLEPVPRKIWPEKPTSLVEWNLNDYGNFLGLTPSMVGDGWMSGGFIGVSVTMLIWGAFSGMIYRHWCLDNGNLLQLILYSIFITVSIIWYRDGEVTSLVKKFLILSLPVFIFVLLRCGWKLLKVDVKL</sequence>
<evidence type="ECO:0000313" key="3">
    <source>
        <dbReference type="Proteomes" id="UP000604083"/>
    </source>
</evidence>
<keyword evidence="1" id="KW-1133">Transmembrane helix</keyword>
<dbReference type="RefSeq" id="WP_200391077.1">
    <property type="nucleotide sequence ID" value="NZ_JAENIO010000011.1"/>
</dbReference>
<feature type="transmembrane region" description="Helical" evidence="1">
    <location>
        <begin position="198"/>
        <end position="216"/>
    </location>
</feature>
<reference evidence="2" key="1">
    <citation type="submission" date="2021-01" db="EMBL/GenBank/DDBJ databases">
        <title>Modified the classification status of verrucomicrobia.</title>
        <authorList>
            <person name="Feng X."/>
        </authorList>
    </citation>
    <scope>NUCLEOTIDE SEQUENCE</scope>
    <source>
        <strain evidence="2">KCTC 12986</strain>
    </source>
</reference>
<feature type="transmembrane region" description="Helical" evidence="1">
    <location>
        <begin position="228"/>
        <end position="248"/>
    </location>
</feature>
<dbReference type="EMBL" id="JAENIO010000011">
    <property type="protein sequence ID" value="MBK1833642.1"/>
    <property type="molecule type" value="Genomic_DNA"/>
</dbReference>
<feature type="transmembrane region" description="Helical" evidence="1">
    <location>
        <begin position="7"/>
        <end position="23"/>
    </location>
</feature>
<accession>A0A934VLV8</accession>
<keyword evidence="3" id="KW-1185">Reference proteome</keyword>
<dbReference type="AlphaFoldDB" id="A0A934VLV8"/>
<name>A0A934VLV8_9BACT</name>
<evidence type="ECO:0000313" key="2">
    <source>
        <dbReference type="EMBL" id="MBK1833642.1"/>
    </source>
</evidence>
<evidence type="ECO:0000256" key="1">
    <source>
        <dbReference type="SAM" id="Phobius"/>
    </source>
</evidence>
<feature type="transmembrane region" description="Helical" evidence="1">
    <location>
        <begin position="71"/>
        <end position="93"/>
    </location>
</feature>
<feature type="transmembrane region" description="Helical" evidence="1">
    <location>
        <begin position="113"/>
        <end position="133"/>
    </location>
</feature>
<feature type="transmembrane region" description="Helical" evidence="1">
    <location>
        <begin position="350"/>
        <end position="371"/>
    </location>
</feature>